<evidence type="ECO:0000313" key="12">
    <source>
        <dbReference type="EMBL" id="VEL36663.1"/>
    </source>
</evidence>
<dbReference type="AlphaFoldDB" id="A0A448XHA3"/>
<keyword evidence="7" id="KW-1133">Transmembrane helix</keyword>
<keyword evidence="13" id="KW-1185">Reference proteome</keyword>
<sequence length="208" mass="23796">MSVFLVINPSLETFSGSTEQDQMCLCNLCLLLRLDSICPATNLPFFVSFYQGFGFGVMILDGFKIAERWEHTDEDNSNYSILWIPKHLVHFLYIFWQTYFIFKYHRIVFNVQKFFLRFLLSHMAVANLCQWLKTVVEEITAERAHDSETPHFEGLHPPASGSAGHPKTHSEWHLPSNLHHTQPSSMLEAASVTAVNSPSNHLGKQSVI</sequence>
<evidence type="ECO:0000256" key="7">
    <source>
        <dbReference type="ARBA" id="ARBA00022989"/>
    </source>
</evidence>
<evidence type="ECO:0000256" key="5">
    <source>
        <dbReference type="ARBA" id="ARBA00022692"/>
    </source>
</evidence>
<evidence type="ECO:0000256" key="2">
    <source>
        <dbReference type="ARBA" id="ARBA00006513"/>
    </source>
</evidence>
<feature type="region of interest" description="Disordered" evidence="11">
    <location>
        <begin position="147"/>
        <end position="175"/>
    </location>
</feature>
<dbReference type="PANTHER" id="PTHR21522:SF32">
    <property type="entry name" value="OTOPETRIN-2"/>
    <property type="match status" value="1"/>
</dbReference>
<name>A0A448XHA3_9PLAT</name>
<dbReference type="GO" id="GO:0015252">
    <property type="term" value="F:proton channel activity"/>
    <property type="evidence" value="ECO:0007669"/>
    <property type="project" value="InterPro"/>
</dbReference>
<keyword evidence="6" id="KW-0375">Hydrogen ion transport</keyword>
<gene>
    <name evidence="12" type="ORF">PXEA_LOCUS30103</name>
</gene>
<accession>A0A448XHA3</accession>
<evidence type="ECO:0000256" key="9">
    <source>
        <dbReference type="ARBA" id="ARBA00023136"/>
    </source>
</evidence>
<protein>
    <submittedName>
        <fullName evidence="12">Uncharacterized protein</fullName>
    </submittedName>
</protein>
<organism evidence="12 13">
    <name type="scientific">Protopolystoma xenopodis</name>
    <dbReference type="NCBI Taxonomy" id="117903"/>
    <lineage>
        <taxon>Eukaryota</taxon>
        <taxon>Metazoa</taxon>
        <taxon>Spiralia</taxon>
        <taxon>Lophotrochozoa</taxon>
        <taxon>Platyhelminthes</taxon>
        <taxon>Monogenea</taxon>
        <taxon>Polyopisthocotylea</taxon>
        <taxon>Polystomatidea</taxon>
        <taxon>Polystomatidae</taxon>
        <taxon>Protopolystoma</taxon>
    </lineage>
</organism>
<evidence type="ECO:0000256" key="1">
    <source>
        <dbReference type="ARBA" id="ARBA00004651"/>
    </source>
</evidence>
<evidence type="ECO:0000256" key="4">
    <source>
        <dbReference type="ARBA" id="ARBA00022475"/>
    </source>
</evidence>
<evidence type="ECO:0000256" key="6">
    <source>
        <dbReference type="ARBA" id="ARBA00022781"/>
    </source>
</evidence>
<dbReference type="Proteomes" id="UP000784294">
    <property type="component" value="Unassembled WGS sequence"/>
</dbReference>
<dbReference type="GO" id="GO:0005886">
    <property type="term" value="C:plasma membrane"/>
    <property type="evidence" value="ECO:0007669"/>
    <property type="project" value="UniProtKB-SubCell"/>
</dbReference>
<dbReference type="OrthoDB" id="6429739at2759"/>
<comment type="subcellular location">
    <subcellularLocation>
        <location evidence="1">Cell membrane</location>
        <topology evidence="1">Multi-pass membrane protein</topology>
    </subcellularLocation>
</comment>
<evidence type="ECO:0000313" key="13">
    <source>
        <dbReference type="Proteomes" id="UP000784294"/>
    </source>
</evidence>
<keyword evidence="5" id="KW-0812">Transmembrane</keyword>
<dbReference type="EMBL" id="CAAALY010252837">
    <property type="protein sequence ID" value="VEL36663.1"/>
    <property type="molecule type" value="Genomic_DNA"/>
</dbReference>
<dbReference type="Pfam" id="PF03189">
    <property type="entry name" value="Otopetrin"/>
    <property type="match status" value="1"/>
</dbReference>
<keyword evidence="8" id="KW-0406">Ion transport</keyword>
<reference evidence="12" key="1">
    <citation type="submission" date="2018-11" db="EMBL/GenBank/DDBJ databases">
        <authorList>
            <consortium name="Pathogen Informatics"/>
        </authorList>
    </citation>
    <scope>NUCLEOTIDE SEQUENCE</scope>
</reference>
<proteinExistence type="inferred from homology"/>
<keyword evidence="9" id="KW-0472">Membrane</keyword>
<evidence type="ECO:0000256" key="8">
    <source>
        <dbReference type="ARBA" id="ARBA00023065"/>
    </source>
</evidence>
<keyword evidence="10" id="KW-0407">Ion channel</keyword>
<comment type="caution">
    <text evidence="12">The sequence shown here is derived from an EMBL/GenBank/DDBJ whole genome shotgun (WGS) entry which is preliminary data.</text>
</comment>
<evidence type="ECO:0000256" key="11">
    <source>
        <dbReference type="SAM" id="MobiDB-lite"/>
    </source>
</evidence>
<evidence type="ECO:0000256" key="3">
    <source>
        <dbReference type="ARBA" id="ARBA00022448"/>
    </source>
</evidence>
<evidence type="ECO:0000256" key="10">
    <source>
        <dbReference type="ARBA" id="ARBA00023303"/>
    </source>
</evidence>
<keyword evidence="3" id="KW-0813">Transport</keyword>
<dbReference type="InterPro" id="IPR004878">
    <property type="entry name" value="Otopetrin"/>
</dbReference>
<dbReference type="PANTHER" id="PTHR21522">
    <property type="entry name" value="PROTON CHANNEL OTOP"/>
    <property type="match status" value="1"/>
</dbReference>
<comment type="similarity">
    <text evidence="2">Belongs to the otopetrin family.</text>
</comment>
<keyword evidence="4" id="KW-1003">Cell membrane</keyword>